<dbReference type="Pfam" id="PF13620">
    <property type="entry name" value="CarboxypepD_reg"/>
    <property type="match status" value="2"/>
</dbReference>
<dbReference type="SUPFAM" id="SSF49478">
    <property type="entry name" value="Cna protein B-type domain"/>
    <property type="match status" value="1"/>
</dbReference>
<dbReference type="InterPro" id="IPR013783">
    <property type="entry name" value="Ig-like_fold"/>
</dbReference>
<dbReference type="SUPFAM" id="SSF49464">
    <property type="entry name" value="Carboxypeptidase regulatory domain-like"/>
    <property type="match status" value="1"/>
</dbReference>
<keyword evidence="3" id="KW-1185">Reference proteome</keyword>
<dbReference type="PANTHER" id="PTHR23303:SF14">
    <property type="entry name" value="BOS COMPLEX SUBUNIT NOMO1-RELATED"/>
    <property type="match status" value="1"/>
</dbReference>
<evidence type="ECO:0000313" key="2">
    <source>
        <dbReference type="EMBL" id="MBB6144617.1"/>
    </source>
</evidence>
<dbReference type="InterPro" id="IPR051417">
    <property type="entry name" value="SDr/BOS_complex"/>
</dbReference>
<dbReference type="Gene3D" id="2.60.40.10">
    <property type="entry name" value="Immunoglobulins"/>
    <property type="match status" value="1"/>
</dbReference>
<evidence type="ECO:0000313" key="3">
    <source>
        <dbReference type="Proteomes" id="UP000538666"/>
    </source>
</evidence>
<dbReference type="PANTHER" id="PTHR23303">
    <property type="entry name" value="CARBOXYPEPTIDASE REGULATORY REGION-CONTAINING"/>
    <property type="match status" value="1"/>
</dbReference>
<protein>
    <submittedName>
        <fullName evidence="2">5-hydroxyisourate hydrolase-like protein (Transthyretin family)</fullName>
    </submittedName>
</protein>
<keyword evidence="1" id="KW-0732">Signal</keyword>
<dbReference type="GO" id="GO:0030246">
    <property type="term" value="F:carbohydrate binding"/>
    <property type="evidence" value="ECO:0007669"/>
    <property type="project" value="InterPro"/>
</dbReference>
<dbReference type="Proteomes" id="UP000538666">
    <property type="component" value="Unassembled WGS sequence"/>
</dbReference>
<dbReference type="Gene3D" id="2.60.40.1120">
    <property type="entry name" value="Carboxypeptidase-like, regulatory domain"/>
    <property type="match status" value="2"/>
</dbReference>
<comment type="caution">
    <text evidence="2">The sequence shown here is derived from an EMBL/GenBank/DDBJ whole genome shotgun (WGS) entry which is preliminary data.</text>
</comment>
<dbReference type="EMBL" id="JACHEK010000005">
    <property type="protein sequence ID" value="MBB6144617.1"/>
    <property type="molecule type" value="Genomic_DNA"/>
</dbReference>
<organism evidence="2 3">
    <name type="scientific">Silvibacterium bohemicum</name>
    <dbReference type="NCBI Taxonomy" id="1577686"/>
    <lineage>
        <taxon>Bacteria</taxon>
        <taxon>Pseudomonadati</taxon>
        <taxon>Acidobacteriota</taxon>
        <taxon>Terriglobia</taxon>
        <taxon>Terriglobales</taxon>
        <taxon>Acidobacteriaceae</taxon>
        <taxon>Silvibacterium</taxon>
    </lineage>
</organism>
<evidence type="ECO:0000256" key="1">
    <source>
        <dbReference type="ARBA" id="ARBA00022729"/>
    </source>
</evidence>
<dbReference type="RefSeq" id="WP_184084869.1">
    <property type="nucleotide sequence ID" value="NZ_JACHEK010000005.1"/>
</dbReference>
<dbReference type="InterPro" id="IPR013784">
    <property type="entry name" value="Carb-bd-like_fold"/>
</dbReference>
<dbReference type="SUPFAM" id="SSF49452">
    <property type="entry name" value="Starch-binding domain-like"/>
    <property type="match status" value="2"/>
</dbReference>
<accession>A0A841JVY1</accession>
<reference evidence="2 3" key="1">
    <citation type="submission" date="2020-08" db="EMBL/GenBank/DDBJ databases">
        <title>Genomic Encyclopedia of Type Strains, Phase IV (KMG-IV): sequencing the most valuable type-strain genomes for metagenomic binning, comparative biology and taxonomic classification.</title>
        <authorList>
            <person name="Goeker M."/>
        </authorList>
    </citation>
    <scope>NUCLEOTIDE SEQUENCE [LARGE SCALE GENOMIC DNA]</scope>
    <source>
        <strain evidence="2 3">DSM 103733</strain>
    </source>
</reference>
<dbReference type="InterPro" id="IPR008969">
    <property type="entry name" value="CarboxyPept-like_regulatory"/>
</dbReference>
<sequence length="553" mass="57889">MLVGCVFALWAVCAEHVSISAQTAPTSNEGRIISGTVLSAASGQPLEGADVTLNDSKTDTLVAETNTNADGRFLFPRLADGKYSLRATHRGYLAAAFDEHDGFSTAIVTGEGLVSTGLRFTVQPLAVLYGVVADDSGDPVQQARVSLYRQDERSGTGKIVRASAVVSDDLGNYEFPRLAPGNYYIAVTAQPWYAVGSRTLIGQENDTSGEKSRSPLDVAYATTFYADVTDSDSATPIPVKAGDRIPVNFTLHAVPAVHISFQIPSPERGPYPMMQLHQDVFGSMEAGGMQGTTYMPRGDGKTAPGMTTVELSGVAPGHYELEVQSPRGEAGRLMSVDASSGHQVVDVGGGETLVNVTGKVAMAGGGNLPPGLSIALTPQQGEASSSARVDKDGGFEIRNVRPGTYEVIPTASDAAVAISQATASGATMDKHMLKVGNAPVTLAATLVESSATVTGFAKADGKPAAGVMILLVPVNPGGSRELFRRDQSDSDGSFALKRVIPGEYTVVAIADGWTLDWARPEVIGHYLPDGLKVSVPAHSKDIQIKDAVQVQLK</sequence>
<dbReference type="GO" id="GO:0016787">
    <property type="term" value="F:hydrolase activity"/>
    <property type="evidence" value="ECO:0007669"/>
    <property type="project" value="UniProtKB-KW"/>
</dbReference>
<dbReference type="AlphaFoldDB" id="A0A841JVY1"/>
<proteinExistence type="predicted"/>
<gene>
    <name evidence="2" type="ORF">HNQ77_002573</name>
</gene>
<keyword evidence="2" id="KW-0378">Hydrolase</keyword>
<name>A0A841JVY1_9BACT</name>